<keyword evidence="6 7" id="KW-0472">Membrane</keyword>
<gene>
    <name evidence="8" type="ORF">IZ6_19150</name>
</gene>
<comment type="subcellular location">
    <subcellularLocation>
        <location evidence="1">Cell membrane</location>
        <topology evidence="1">Multi-pass membrane protein</topology>
    </subcellularLocation>
</comment>
<comment type="similarity">
    <text evidence="2">Belongs to the chromate ion transporter (CHR) (TC 2.A.51) family.</text>
</comment>
<keyword evidence="3" id="KW-1003">Cell membrane</keyword>
<feature type="transmembrane region" description="Helical" evidence="7">
    <location>
        <begin position="86"/>
        <end position="107"/>
    </location>
</feature>
<keyword evidence="9" id="KW-1185">Reference proteome</keyword>
<dbReference type="AlphaFoldDB" id="A0A6S6QVX3"/>
<dbReference type="EMBL" id="AP023361">
    <property type="protein sequence ID" value="BCJ91180.1"/>
    <property type="molecule type" value="Genomic_DNA"/>
</dbReference>
<evidence type="ECO:0000256" key="6">
    <source>
        <dbReference type="ARBA" id="ARBA00023136"/>
    </source>
</evidence>
<evidence type="ECO:0000256" key="3">
    <source>
        <dbReference type="ARBA" id="ARBA00022475"/>
    </source>
</evidence>
<feature type="transmembrane region" description="Helical" evidence="7">
    <location>
        <begin position="148"/>
        <end position="181"/>
    </location>
</feature>
<dbReference type="RefSeq" id="WP_222874843.1">
    <property type="nucleotide sequence ID" value="NZ_AP023361.1"/>
</dbReference>
<organism evidence="8 9">
    <name type="scientific">Terrihabitans soli</name>
    <dbReference type="NCBI Taxonomy" id="708113"/>
    <lineage>
        <taxon>Bacteria</taxon>
        <taxon>Pseudomonadati</taxon>
        <taxon>Pseudomonadota</taxon>
        <taxon>Alphaproteobacteria</taxon>
        <taxon>Hyphomicrobiales</taxon>
        <taxon>Terrihabitans</taxon>
    </lineage>
</organism>
<dbReference type="Proteomes" id="UP000515317">
    <property type="component" value="Chromosome"/>
</dbReference>
<dbReference type="PANTHER" id="PTHR43663">
    <property type="entry name" value="CHROMATE TRANSPORT PROTEIN-RELATED"/>
    <property type="match status" value="1"/>
</dbReference>
<evidence type="ECO:0000313" key="9">
    <source>
        <dbReference type="Proteomes" id="UP000515317"/>
    </source>
</evidence>
<dbReference type="Pfam" id="PF02417">
    <property type="entry name" value="Chromate_transp"/>
    <property type="match status" value="1"/>
</dbReference>
<dbReference type="PANTHER" id="PTHR43663:SF1">
    <property type="entry name" value="CHROMATE TRANSPORTER"/>
    <property type="match status" value="1"/>
</dbReference>
<evidence type="ECO:0000256" key="2">
    <source>
        <dbReference type="ARBA" id="ARBA00005262"/>
    </source>
</evidence>
<evidence type="ECO:0000256" key="7">
    <source>
        <dbReference type="SAM" id="Phobius"/>
    </source>
</evidence>
<accession>A0A6S6QVX3</accession>
<keyword evidence="5 7" id="KW-1133">Transmembrane helix</keyword>
<name>A0A6S6QVX3_9HYPH</name>
<protein>
    <submittedName>
        <fullName evidence="8">Chromate transporter</fullName>
    </submittedName>
</protein>
<feature type="transmembrane region" description="Helical" evidence="7">
    <location>
        <begin position="15"/>
        <end position="37"/>
    </location>
</feature>
<dbReference type="GO" id="GO:0005886">
    <property type="term" value="C:plasma membrane"/>
    <property type="evidence" value="ECO:0007669"/>
    <property type="project" value="UniProtKB-SubCell"/>
</dbReference>
<keyword evidence="4 7" id="KW-0812">Transmembrane</keyword>
<dbReference type="InterPro" id="IPR003370">
    <property type="entry name" value="Chromate_transpt"/>
</dbReference>
<evidence type="ECO:0000256" key="4">
    <source>
        <dbReference type="ARBA" id="ARBA00022692"/>
    </source>
</evidence>
<dbReference type="KEGG" id="tso:IZ6_19150"/>
<evidence type="ECO:0000256" key="1">
    <source>
        <dbReference type="ARBA" id="ARBA00004651"/>
    </source>
</evidence>
<proteinExistence type="inferred from homology"/>
<feature type="transmembrane region" description="Helical" evidence="7">
    <location>
        <begin position="113"/>
        <end position="136"/>
    </location>
</feature>
<reference evidence="8 9" key="1">
    <citation type="submission" date="2020-08" db="EMBL/GenBank/DDBJ databases">
        <title>Genome sequence of Rhizobiales bacterium strain IZ6.</title>
        <authorList>
            <person name="Nakai R."/>
            <person name="Naganuma T."/>
        </authorList>
    </citation>
    <scope>NUCLEOTIDE SEQUENCE [LARGE SCALE GENOMIC DNA]</scope>
    <source>
        <strain evidence="8 9">IZ6</strain>
    </source>
</reference>
<dbReference type="GO" id="GO:0015109">
    <property type="term" value="F:chromate transmembrane transporter activity"/>
    <property type="evidence" value="ECO:0007669"/>
    <property type="project" value="InterPro"/>
</dbReference>
<evidence type="ECO:0000313" key="8">
    <source>
        <dbReference type="EMBL" id="BCJ91180.1"/>
    </source>
</evidence>
<sequence>MQQPSPESPAPNPGLGALFLAFFGISIMGFGGVLPWARWMVVEKRGWLTPKEFNEALSLCQFLPGGNIVNFGVVIGSKYRGALGSIAAVSGMLIGPFFVVIGLASLYVEFKEIPGIGGMLTGVSAAASGLVVALTVKMALAMREEIVPLLFAVAGFVAVGVFRMPLIASVLVMAPITILYAWRRVQ</sequence>
<dbReference type="InterPro" id="IPR052518">
    <property type="entry name" value="CHR_Transporter"/>
</dbReference>
<evidence type="ECO:0000256" key="5">
    <source>
        <dbReference type="ARBA" id="ARBA00022989"/>
    </source>
</evidence>